<dbReference type="PANTHER" id="PTHR10887:SF322">
    <property type="entry name" value="HELICASE MOV-10"/>
    <property type="match status" value="1"/>
</dbReference>
<dbReference type="SUPFAM" id="SSF52540">
    <property type="entry name" value="P-loop containing nucleoside triphosphate hydrolases"/>
    <property type="match status" value="1"/>
</dbReference>
<dbReference type="GO" id="GO:0005829">
    <property type="term" value="C:cytosol"/>
    <property type="evidence" value="ECO:0007669"/>
    <property type="project" value="TreeGrafter"/>
</dbReference>
<dbReference type="InterPro" id="IPR047187">
    <property type="entry name" value="SF1_C_Upf1"/>
</dbReference>
<evidence type="ECO:0000313" key="5">
    <source>
        <dbReference type="EMBL" id="OCL06918.1"/>
    </source>
</evidence>
<evidence type="ECO:0000259" key="3">
    <source>
        <dbReference type="Pfam" id="PF13086"/>
    </source>
</evidence>
<sequence>MAASYIHTNFVVPKGSKAIPIIAPPTSKGESLPRLVANLPTPPSSRGANSYTSPSLVQTSSSRYSGENEREDWGFDVYARPFVPQALTIINLQPSIIINTDSSREINFPAYIQTFAGSAFLLKRPTISQYESGQAASNISPELTVDNYEAYFQHHLSAEIQAQEKQNESFALYNVPLGIEDNAQGICKLHVPGLREDSPLVEIGDTVQLRQLRLDLNGNPLWMDIWLSPGGGASRGESCPGWTGYQFNASVWGVKRAAETVYLKIHGLKPETMVFNVVFPVQQRRVQALRTALVMIQNYLRNAPGSASTPGLTVNVHTLLCRQAAATILPNGDANAAAVQRPLICNGNPGSPIHQGNQWVRRMLFPVKSDGELQRTLHKIPFNRNLFDSKLNFEQLKAVDSICRADYGTVPFLISGPPGTGKTKTLVETALQLLTTRRVSHILVCAPSDPAADTLASRLRAHLGQQELLRLNGPSRSFLEVPENLLPYCYIENDMFSIPPIQTLMRYEVVVTTCRDAAILVSARVTNDDLYTLETGLQSALHPRPLAGKDCDLHWGALLMDEAAQAIEPEAAIPLTVLAPPTLSSVSFQPQFIMAGDHKQLGPRTASKSPNIETSLFERLSHRPLYSEHPFARNKVKPSSAPPVLTKAMLPIIRAPFANLIRNYRSHPAILAVPSSLFYHDTLIPEAADTDSLLSWPGWQGRRWPVLFSCNTFLDEIEHDGGGWYNRLEARMACDYALALLQNTLIAEKDICIMSPFSAQVKVLRNMIRQPPYSLWQVNIGPMEAFQGLESRVVILCTTRTRARFLTSDSARALGLVCQPKRMNVALTRAKHGLIVIGNPEVLTTDDYWTAFLAFCHRNGLWLDQQGVGSVKLGSEIMERMEREPQVGALERALVNREERGHHIRGVALGKRHIDADEDMWTAGLTAALALEESGLYEGGDNLVGEDLDAREEGEEEEEEEEEEGEEEKEEKKS</sequence>
<dbReference type="InterPro" id="IPR041677">
    <property type="entry name" value="DNA2/NAM7_AAA_11"/>
</dbReference>
<dbReference type="CDD" id="cd18808">
    <property type="entry name" value="SF1_C_Upf1"/>
    <property type="match status" value="1"/>
</dbReference>
<evidence type="ECO:0000256" key="2">
    <source>
        <dbReference type="SAM" id="MobiDB-lite"/>
    </source>
</evidence>
<feature type="region of interest" description="Disordered" evidence="2">
    <location>
        <begin position="38"/>
        <end position="67"/>
    </location>
</feature>
<dbReference type="Proteomes" id="UP000250140">
    <property type="component" value="Unassembled WGS sequence"/>
</dbReference>
<feature type="domain" description="DNA2/NAM7 helicase helicase" evidence="3">
    <location>
        <begin position="390"/>
        <end position="472"/>
    </location>
</feature>
<dbReference type="InterPro" id="IPR041679">
    <property type="entry name" value="DNA2/NAM7-like_C"/>
</dbReference>
<dbReference type="GO" id="GO:0004386">
    <property type="term" value="F:helicase activity"/>
    <property type="evidence" value="ECO:0007669"/>
    <property type="project" value="InterPro"/>
</dbReference>
<keyword evidence="1" id="KW-0547">Nucleotide-binding</keyword>
<gene>
    <name evidence="5" type="ORF">AOQ84DRAFT_365410</name>
</gene>
<keyword evidence="1" id="KW-0347">Helicase</keyword>
<protein>
    <submittedName>
        <fullName evidence="5">P-loop containing nucleoside triphosphate hydrolase protein</fullName>
    </submittedName>
</protein>
<dbReference type="InterPro" id="IPR045055">
    <property type="entry name" value="DNA2/NAM7-like"/>
</dbReference>
<reference evidence="5 6" key="1">
    <citation type="journal article" date="2016" name="Nat. Commun.">
        <title>Ectomycorrhizal ecology is imprinted in the genome of the dominant symbiotic fungus Cenococcum geophilum.</title>
        <authorList>
            <consortium name="DOE Joint Genome Institute"/>
            <person name="Peter M."/>
            <person name="Kohler A."/>
            <person name="Ohm R.A."/>
            <person name="Kuo A."/>
            <person name="Krutzmann J."/>
            <person name="Morin E."/>
            <person name="Arend M."/>
            <person name="Barry K.W."/>
            <person name="Binder M."/>
            <person name="Choi C."/>
            <person name="Clum A."/>
            <person name="Copeland A."/>
            <person name="Grisel N."/>
            <person name="Haridas S."/>
            <person name="Kipfer T."/>
            <person name="LaButti K."/>
            <person name="Lindquist E."/>
            <person name="Lipzen A."/>
            <person name="Maire R."/>
            <person name="Meier B."/>
            <person name="Mihaltcheva S."/>
            <person name="Molinier V."/>
            <person name="Murat C."/>
            <person name="Poggeler S."/>
            <person name="Quandt C.A."/>
            <person name="Sperisen C."/>
            <person name="Tritt A."/>
            <person name="Tisserant E."/>
            <person name="Crous P.W."/>
            <person name="Henrissat B."/>
            <person name="Nehls U."/>
            <person name="Egli S."/>
            <person name="Spatafora J.W."/>
            <person name="Grigoriev I.V."/>
            <person name="Martin F.M."/>
        </authorList>
    </citation>
    <scope>NUCLEOTIDE SEQUENCE [LARGE SCALE GENOMIC DNA]</scope>
    <source>
        <strain evidence="5 6">CBS 207.34</strain>
    </source>
</reference>
<dbReference type="GO" id="GO:0016787">
    <property type="term" value="F:hydrolase activity"/>
    <property type="evidence" value="ECO:0007669"/>
    <property type="project" value="UniProtKB-KW"/>
</dbReference>
<feature type="region of interest" description="Disordered" evidence="2">
    <location>
        <begin position="936"/>
        <end position="974"/>
    </location>
</feature>
<feature type="compositionally biased region" description="Acidic residues" evidence="2">
    <location>
        <begin position="944"/>
        <end position="974"/>
    </location>
</feature>
<dbReference type="PANTHER" id="PTHR10887">
    <property type="entry name" value="DNA2/NAM7 HELICASE FAMILY"/>
    <property type="match status" value="1"/>
</dbReference>
<evidence type="ECO:0000313" key="6">
    <source>
        <dbReference type="Proteomes" id="UP000250140"/>
    </source>
</evidence>
<dbReference type="OrthoDB" id="6513042at2759"/>
<dbReference type="AlphaFoldDB" id="A0A8E2JRL4"/>
<dbReference type="EMBL" id="KV749961">
    <property type="protein sequence ID" value="OCL06918.1"/>
    <property type="molecule type" value="Genomic_DNA"/>
</dbReference>
<dbReference type="GO" id="GO:0035194">
    <property type="term" value="P:regulatory ncRNA-mediated post-transcriptional gene silencing"/>
    <property type="evidence" value="ECO:0007669"/>
    <property type="project" value="TreeGrafter"/>
</dbReference>
<feature type="domain" description="DNA2/NAM7 helicase helicase" evidence="3">
    <location>
        <begin position="557"/>
        <end position="608"/>
    </location>
</feature>
<accession>A0A8E2JRL4</accession>
<keyword evidence="5" id="KW-0378">Hydrolase</keyword>
<name>A0A8E2JRL4_9PEZI</name>
<proteinExistence type="predicted"/>
<keyword evidence="1" id="KW-0067">ATP-binding</keyword>
<organism evidence="5 6">
    <name type="scientific">Glonium stellatum</name>
    <dbReference type="NCBI Taxonomy" id="574774"/>
    <lineage>
        <taxon>Eukaryota</taxon>
        <taxon>Fungi</taxon>
        <taxon>Dikarya</taxon>
        <taxon>Ascomycota</taxon>
        <taxon>Pezizomycotina</taxon>
        <taxon>Dothideomycetes</taxon>
        <taxon>Pleosporomycetidae</taxon>
        <taxon>Gloniales</taxon>
        <taxon>Gloniaceae</taxon>
        <taxon>Glonium</taxon>
    </lineage>
</organism>
<dbReference type="InterPro" id="IPR027417">
    <property type="entry name" value="P-loop_NTPase"/>
</dbReference>
<feature type="domain" description="DNA2/NAM7 helicase-like C-terminal" evidence="4">
    <location>
        <begin position="656"/>
        <end position="840"/>
    </location>
</feature>
<feature type="compositionally biased region" description="Polar residues" evidence="2">
    <location>
        <begin position="44"/>
        <end position="65"/>
    </location>
</feature>
<evidence type="ECO:0000256" key="1">
    <source>
        <dbReference type="ARBA" id="ARBA00022806"/>
    </source>
</evidence>
<keyword evidence="6" id="KW-1185">Reference proteome</keyword>
<dbReference type="Gene3D" id="3.40.50.300">
    <property type="entry name" value="P-loop containing nucleotide triphosphate hydrolases"/>
    <property type="match status" value="2"/>
</dbReference>
<dbReference type="Pfam" id="PF13086">
    <property type="entry name" value="AAA_11"/>
    <property type="match status" value="2"/>
</dbReference>
<evidence type="ECO:0000259" key="4">
    <source>
        <dbReference type="Pfam" id="PF13087"/>
    </source>
</evidence>
<dbReference type="Pfam" id="PF13087">
    <property type="entry name" value="AAA_12"/>
    <property type="match status" value="1"/>
</dbReference>